<sequence length="185" mass="20509">MDFLRRNPDFFSGGRQTFPFVFRISLLGYVTAYLRSVVFVELGGASLVPRYPARRPARGRRRLPPGSVAQPGALQEGRMVLRDAESNWVRAELLSLARETLYLVVSLDFDRSFLTMLTSQSGFRVGALFMQIDFRCAARTEANAAEVEKSVSDTTAASKPAAANANAEDAHWPLIPFPDGWYATS</sequence>
<gene>
    <name evidence="1" type="ORF">BSZ19_02520</name>
</gene>
<dbReference type="RefSeq" id="WP_085398385.1">
    <property type="nucleotide sequence ID" value="NZ_NAFL01000173.1"/>
</dbReference>
<reference evidence="1 2" key="1">
    <citation type="submission" date="2017-03" db="EMBL/GenBank/DDBJ databases">
        <title>Whole genome sequences of fourteen strains of Bradyrhizobium canariense and one strain of Bradyrhizobium japonicum isolated from Lupinus (Papilionoideae: Genisteae) species in Algeria.</title>
        <authorList>
            <person name="Crovadore J."/>
            <person name="Chekireb D."/>
            <person name="Brachmann A."/>
            <person name="Chablais R."/>
            <person name="Cochard B."/>
            <person name="Lefort F."/>
        </authorList>
    </citation>
    <scope>NUCLEOTIDE SEQUENCE [LARGE SCALE GENOMIC DNA]</scope>
    <source>
        <strain evidence="1 2">UBMA197</strain>
    </source>
</reference>
<evidence type="ECO:0000313" key="2">
    <source>
        <dbReference type="Proteomes" id="UP000193335"/>
    </source>
</evidence>
<accession>A0A1Y2JXA7</accession>
<organism evidence="1 2">
    <name type="scientific">Bradyrhizobium japonicum</name>
    <dbReference type="NCBI Taxonomy" id="375"/>
    <lineage>
        <taxon>Bacteria</taxon>
        <taxon>Pseudomonadati</taxon>
        <taxon>Pseudomonadota</taxon>
        <taxon>Alphaproteobacteria</taxon>
        <taxon>Hyphomicrobiales</taxon>
        <taxon>Nitrobacteraceae</taxon>
        <taxon>Bradyrhizobium</taxon>
    </lineage>
</organism>
<protein>
    <submittedName>
        <fullName evidence="1">Uncharacterized protein</fullName>
    </submittedName>
</protein>
<comment type="caution">
    <text evidence="1">The sequence shown here is derived from an EMBL/GenBank/DDBJ whole genome shotgun (WGS) entry which is preliminary data.</text>
</comment>
<proteinExistence type="predicted"/>
<dbReference type="Proteomes" id="UP000193335">
    <property type="component" value="Unassembled WGS sequence"/>
</dbReference>
<name>A0A1Y2JXA7_BRAJP</name>
<evidence type="ECO:0000313" key="1">
    <source>
        <dbReference type="EMBL" id="OSJ36790.1"/>
    </source>
</evidence>
<dbReference type="AlphaFoldDB" id="A0A1Y2JXA7"/>
<dbReference type="EMBL" id="NAFL01000173">
    <property type="protein sequence ID" value="OSJ36790.1"/>
    <property type="molecule type" value="Genomic_DNA"/>
</dbReference>